<comment type="caution">
    <text evidence="2">The sequence shown here is derived from an EMBL/GenBank/DDBJ whole genome shotgun (WGS) entry which is preliminary data.</text>
</comment>
<gene>
    <name evidence="2" type="ORF">K0H07_10910</name>
</gene>
<dbReference type="AlphaFoldDB" id="A0AAW4ZA88"/>
<dbReference type="Proteomes" id="UP001200544">
    <property type="component" value="Unassembled WGS sequence"/>
</dbReference>
<dbReference type="Pfam" id="PF16872">
    <property type="entry name" value="putAbiC"/>
    <property type="match status" value="1"/>
</dbReference>
<organism evidence="2 3">
    <name type="scientific">Bacteroides thetaiotaomicron</name>
    <dbReference type="NCBI Taxonomy" id="818"/>
    <lineage>
        <taxon>Bacteria</taxon>
        <taxon>Pseudomonadati</taxon>
        <taxon>Bacteroidota</taxon>
        <taxon>Bacteroidia</taxon>
        <taxon>Bacteroidales</taxon>
        <taxon>Bacteroidaceae</taxon>
        <taxon>Bacteroides</taxon>
    </lineage>
</organism>
<protein>
    <recommendedName>
        <fullName evidence="4">Phage abortive infection protein</fullName>
    </recommendedName>
</protein>
<evidence type="ECO:0008006" key="4">
    <source>
        <dbReference type="Google" id="ProtNLM"/>
    </source>
</evidence>
<evidence type="ECO:0000256" key="1">
    <source>
        <dbReference type="SAM" id="Phobius"/>
    </source>
</evidence>
<dbReference type="RefSeq" id="WP_044917600.1">
    <property type="nucleotide sequence ID" value="NZ_CAXSVM010000001.1"/>
</dbReference>
<keyword evidence="1" id="KW-0812">Transmembrane</keyword>
<accession>A0AAW4ZA88</accession>
<proteinExistence type="predicted"/>
<feature type="transmembrane region" description="Helical" evidence="1">
    <location>
        <begin position="16"/>
        <end position="37"/>
    </location>
</feature>
<dbReference type="InterPro" id="IPR031709">
    <property type="entry name" value="PutAbiC"/>
</dbReference>
<dbReference type="PROSITE" id="PS51257">
    <property type="entry name" value="PROKAR_LIPOPROTEIN"/>
    <property type="match status" value="1"/>
</dbReference>
<keyword evidence="1" id="KW-1133">Transmembrane helix</keyword>
<name>A0AAW4ZA88_BACT4</name>
<dbReference type="EMBL" id="JAHYQA010000005">
    <property type="protein sequence ID" value="MCE9237660.1"/>
    <property type="molecule type" value="Genomic_DNA"/>
</dbReference>
<evidence type="ECO:0000313" key="2">
    <source>
        <dbReference type="EMBL" id="MCE9237660.1"/>
    </source>
</evidence>
<evidence type="ECO:0000313" key="3">
    <source>
        <dbReference type="Proteomes" id="UP001200544"/>
    </source>
</evidence>
<reference evidence="2" key="1">
    <citation type="submission" date="2021-07" db="EMBL/GenBank/DDBJ databases">
        <title>Comparative genomics of Bacteroides fragilis group isolates reveals species-dependent resistance mechanisms and validates clinical tools for resistance prediction.</title>
        <authorList>
            <person name="Wallace M.J."/>
            <person name="Jean S."/>
            <person name="Wallace M.A."/>
            <person name="Carey-Ann B.D."/>
            <person name="Dantas G."/>
        </authorList>
    </citation>
    <scope>NUCLEOTIDE SEQUENCE</scope>
    <source>
        <strain evidence="2">BJH_160</strain>
    </source>
</reference>
<sequence length="268" mass="32099">MKRRMSFLEYLKRNPIMVSFCLSTGIVVSCLVFYSRYFNGPISTDIDDWAGFATFCGFSLSLISIIFIFMTYRSQQELSSILQFESSFFQWLEMHNSIYNECKVDIEKYYDEVVSIFISNSNDLVPVEFEKNLDNGKSRHLMRYYRHLYQLYKYIYLSEVLTSIKKKKKYYDIIQAQMGDKELFVVLYLLLGDKRKTEEKALKGILYYELLDEAHLFKNIYYPKESSNFKEFERLMRNVFVETRDSFYYLTDKTCDISQGEENPYLIK</sequence>
<feature type="transmembrane region" description="Helical" evidence="1">
    <location>
        <begin position="49"/>
        <end position="72"/>
    </location>
</feature>
<keyword evidence="1" id="KW-0472">Membrane</keyword>